<name>A0ABS3HAB4_9ENTE</name>
<gene>
    <name evidence="1" type="ORF">JZO76_12810</name>
</gene>
<comment type="caution">
    <text evidence="1">The sequence shown here is derived from an EMBL/GenBank/DDBJ whole genome shotgun (WGS) entry which is preliminary data.</text>
</comment>
<proteinExistence type="predicted"/>
<dbReference type="EMBL" id="JAFLVT010000018">
    <property type="protein sequence ID" value="MBO0450400.1"/>
    <property type="molecule type" value="Genomic_DNA"/>
</dbReference>
<sequence>MQIIYPPLVEDCFNYQQEKNGILLEKSQIYKDMVAAGLITQTGMPTESALENGMIKDFYEEKDLSFEDFLALYPIFINYDADLFQQIDGFWEITLDFKNELLQALAANVFDYDETLQLQMYLEER</sequence>
<keyword evidence="2" id="KW-1185">Reference proteome</keyword>
<reference evidence="1 2" key="1">
    <citation type="submission" date="2021-03" db="EMBL/GenBank/DDBJ databases">
        <title>Enterococcal diversity collection.</title>
        <authorList>
            <person name="Gilmore M.S."/>
            <person name="Schwartzman J."/>
            <person name="Van Tyne D."/>
            <person name="Martin M."/>
            <person name="Earl A.M."/>
            <person name="Manson A.L."/>
            <person name="Straub T."/>
            <person name="Salamzade R."/>
            <person name="Saavedra J."/>
            <person name="Lebreton F."/>
            <person name="Prichula J."/>
            <person name="Schaufler K."/>
            <person name="Gaca A."/>
            <person name="Sgardioli B."/>
            <person name="Wagenaar J."/>
            <person name="Strong T."/>
        </authorList>
    </citation>
    <scope>NUCLEOTIDE SEQUENCE [LARGE SCALE GENOMIC DNA]</scope>
    <source>
        <strain evidence="1 2">MJM12</strain>
    </source>
</reference>
<dbReference type="Proteomes" id="UP000664256">
    <property type="component" value="Unassembled WGS sequence"/>
</dbReference>
<organism evidence="1 2">
    <name type="scientific">Candidatus Enterococcus myersii</name>
    <dbReference type="NCBI Taxonomy" id="2815322"/>
    <lineage>
        <taxon>Bacteria</taxon>
        <taxon>Bacillati</taxon>
        <taxon>Bacillota</taxon>
        <taxon>Bacilli</taxon>
        <taxon>Lactobacillales</taxon>
        <taxon>Enterococcaceae</taxon>
        <taxon>Enterococcus</taxon>
    </lineage>
</organism>
<evidence type="ECO:0000313" key="2">
    <source>
        <dbReference type="Proteomes" id="UP000664256"/>
    </source>
</evidence>
<accession>A0ABS3HAB4</accession>
<protein>
    <submittedName>
        <fullName evidence="1">Uncharacterized protein</fullName>
    </submittedName>
</protein>
<evidence type="ECO:0000313" key="1">
    <source>
        <dbReference type="EMBL" id="MBO0450400.1"/>
    </source>
</evidence>
<dbReference type="RefSeq" id="WP_206905251.1">
    <property type="nucleotide sequence ID" value="NZ_JAFLVT010000018.1"/>
</dbReference>